<organism evidence="1 2">
    <name type="scientific">Photobacterium angustum</name>
    <dbReference type="NCBI Taxonomy" id="661"/>
    <lineage>
        <taxon>Bacteria</taxon>
        <taxon>Pseudomonadati</taxon>
        <taxon>Pseudomonadota</taxon>
        <taxon>Gammaproteobacteria</taxon>
        <taxon>Vibrionales</taxon>
        <taxon>Vibrionaceae</taxon>
        <taxon>Photobacterium</taxon>
    </lineage>
</organism>
<name>A0ABX5H816_PHOAN</name>
<gene>
    <name evidence="1" type="ORF">C0W27_04680</name>
</gene>
<reference evidence="1 2" key="1">
    <citation type="submission" date="2018-01" db="EMBL/GenBank/DDBJ databases">
        <title>Whole genome sequencing of Histamine producing bacteria.</title>
        <authorList>
            <person name="Butler K."/>
        </authorList>
    </citation>
    <scope>NUCLEOTIDE SEQUENCE [LARGE SCALE GENOMIC DNA]</scope>
    <source>
        <strain evidence="1 2">A6-1</strain>
    </source>
</reference>
<protein>
    <submittedName>
        <fullName evidence="1">Uncharacterized protein</fullName>
    </submittedName>
</protein>
<sequence length="64" mass="7603">MLNQIKTRLLSYYKKQTTQPSLKLNKIFNSNINKDKNILKQQLNIILLIKINKEELIMSYATLH</sequence>
<dbReference type="Proteomes" id="UP000240989">
    <property type="component" value="Unassembled WGS sequence"/>
</dbReference>
<accession>A0ABX5H816</accession>
<proteinExistence type="predicted"/>
<evidence type="ECO:0000313" key="2">
    <source>
        <dbReference type="Proteomes" id="UP000240989"/>
    </source>
</evidence>
<keyword evidence="2" id="KW-1185">Reference proteome</keyword>
<dbReference type="EMBL" id="PYOU01000003">
    <property type="protein sequence ID" value="PSX11671.1"/>
    <property type="molecule type" value="Genomic_DNA"/>
</dbReference>
<comment type="caution">
    <text evidence="1">The sequence shown here is derived from an EMBL/GenBank/DDBJ whole genome shotgun (WGS) entry which is preliminary data.</text>
</comment>
<evidence type="ECO:0000313" key="1">
    <source>
        <dbReference type="EMBL" id="PSX11671.1"/>
    </source>
</evidence>